<reference evidence="2 3" key="1">
    <citation type="submission" date="2020-07" db="EMBL/GenBank/DDBJ databases">
        <title>Comparative genomics of pyrophilous fungi reveals a link between fire events and developmental genes.</title>
        <authorList>
            <consortium name="DOE Joint Genome Institute"/>
            <person name="Steindorff A.S."/>
            <person name="Carver A."/>
            <person name="Calhoun S."/>
            <person name="Stillman K."/>
            <person name="Liu H."/>
            <person name="Lipzen A."/>
            <person name="Pangilinan J."/>
            <person name="Labutti K."/>
            <person name="Bruns T.D."/>
            <person name="Grigoriev I.V."/>
        </authorList>
    </citation>
    <scope>NUCLEOTIDE SEQUENCE [LARGE SCALE GENOMIC DNA]</scope>
    <source>
        <strain evidence="2 3">CBS 144469</strain>
    </source>
</reference>
<feature type="region of interest" description="Disordered" evidence="1">
    <location>
        <begin position="15"/>
        <end position="80"/>
    </location>
</feature>
<feature type="compositionally biased region" description="Low complexity" evidence="1">
    <location>
        <begin position="37"/>
        <end position="47"/>
    </location>
</feature>
<accession>A0A8H6HZF1</accession>
<protein>
    <submittedName>
        <fullName evidence="2">Uncharacterized protein</fullName>
    </submittedName>
</protein>
<dbReference type="AlphaFoldDB" id="A0A8H6HZF1"/>
<dbReference type="Proteomes" id="UP000521943">
    <property type="component" value="Unassembled WGS sequence"/>
</dbReference>
<evidence type="ECO:0000313" key="2">
    <source>
        <dbReference type="EMBL" id="KAF6755264.1"/>
    </source>
</evidence>
<gene>
    <name evidence="2" type="ORF">DFP72DRAFT_897589</name>
</gene>
<name>A0A8H6HZF1_9AGAR</name>
<organism evidence="2 3">
    <name type="scientific">Ephemerocybe angulata</name>
    <dbReference type="NCBI Taxonomy" id="980116"/>
    <lineage>
        <taxon>Eukaryota</taxon>
        <taxon>Fungi</taxon>
        <taxon>Dikarya</taxon>
        <taxon>Basidiomycota</taxon>
        <taxon>Agaricomycotina</taxon>
        <taxon>Agaricomycetes</taxon>
        <taxon>Agaricomycetidae</taxon>
        <taxon>Agaricales</taxon>
        <taxon>Agaricineae</taxon>
        <taxon>Psathyrellaceae</taxon>
        <taxon>Ephemerocybe</taxon>
    </lineage>
</organism>
<comment type="caution">
    <text evidence="2">The sequence shown here is derived from an EMBL/GenBank/DDBJ whole genome shotgun (WGS) entry which is preliminary data.</text>
</comment>
<sequence>MAACSPPPIASCYTQPIPTFNSGDAEAQLSPPHTDDTPTTSTTPASTLRQRRPWCYPPPPRPASNDAKHHHHDASTAGSRSLAFNDAELCRHQELRHHHPFAQHIRFALASKAHYPTQTLGTDGLNTHLPHVPSGHHFEARWTAGGRRSAGCRVSMSMRDPWRR</sequence>
<keyword evidence="3" id="KW-1185">Reference proteome</keyword>
<dbReference type="EMBL" id="JACGCI010000031">
    <property type="protein sequence ID" value="KAF6755264.1"/>
    <property type="molecule type" value="Genomic_DNA"/>
</dbReference>
<evidence type="ECO:0000313" key="3">
    <source>
        <dbReference type="Proteomes" id="UP000521943"/>
    </source>
</evidence>
<proteinExistence type="predicted"/>
<evidence type="ECO:0000256" key="1">
    <source>
        <dbReference type="SAM" id="MobiDB-lite"/>
    </source>
</evidence>